<feature type="compositionally biased region" description="Polar residues" evidence="1">
    <location>
        <begin position="60"/>
        <end position="78"/>
    </location>
</feature>
<sequence length="523" mass="58511">MSNQNMLVRRASNASERGQSKHGPYQEMESRDQSRREPLVSHARHDQVPQAPPPAPRGFSGSNSIPIGTRKGQNNGQLAQPPFGNNRRSGPQLSGGNGNVESMRNRSTRGVPPFDAPASSADDGFAGRMNVQQQKSFSGRMTPPHQHRPISPVDSFQPSAASGRSRGADWYPGPTMARIEAPAREASPPRTWTTRQHSQQYAEYDHDTDFRDETPPREPSWDTADRHHPPNNYAPDRPHQAAQFNGDSRHDTREPRQRHYPHVEIDRVASHPTPSSVSIDARLPQQSEERYVDDPYRSRSTLSPGTHRRQASFTSHASFGVDYADDRAPFPEREVRGWDRDQELQRDQYSPVLTRGVPDRVPMFEANAQSFSTADREPSASRSSKHRVRPGSHSVQNYPDDIPVRLEGSGEHWPSDGSRGVERTRDELAPRSNSHHRRPTPSRRGGSLLDRLSLDIAAGSAGMSSPSLRDRVQIVPSKRDREEMVGNDAARDIDMDEGGPEDSASKKPRRRMKVKRARRSGGQ</sequence>
<feature type="compositionally biased region" description="Polar residues" evidence="1">
    <location>
        <begin position="190"/>
        <end position="201"/>
    </location>
</feature>
<feature type="compositionally biased region" description="Low complexity" evidence="1">
    <location>
        <begin position="442"/>
        <end position="455"/>
    </location>
</feature>
<dbReference type="HOGENOM" id="CLU_520847_0_0_1"/>
<accession>A0A0C3B9J3</accession>
<evidence type="ECO:0000313" key="2">
    <source>
        <dbReference type="EMBL" id="KIM73997.1"/>
    </source>
</evidence>
<feature type="compositionally biased region" description="Basic and acidic residues" evidence="1">
    <location>
        <begin position="287"/>
        <end position="297"/>
    </location>
</feature>
<feature type="compositionally biased region" description="Basic and acidic residues" evidence="1">
    <location>
        <begin position="402"/>
        <end position="429"/>
    </location>
</feature>
<feature type="compositionally biased region" description="Polar residues" evidence="1">
    <location>
        <begin position="1"/>
        <end position="17"/>
    </location>
</feature>
<dbReference type="STRING" id="765440.A0A0C3B9J3"/>
<reference evidence="3" key="2">
    <citation type="submission" date="2015-01" db="EMBL/GenBank/DDBJ databases">
        <title>Evolutionary Origins and Diversification of the Mycorrhizal Mutualists.</title>
        <authorList>
            <consortium name="DOE Joint Genome Institute"/>
            <consortium name="Mycorrhizal Genomics Consortium"/>
            <person name="Kohler A."/>
            <person name="Kuo A."/>
            <person name="Nagy L.G."/>
            <person name="Floudas D."/>
            <person name="Copeland A."/>
            <person name="Barry K.W."/>
            <person name="Cichocki N."/>
            <person name="Veneault-Fourrey C."/>
            <person name="LaButti K."/>
            <person name="Lindquist E.A."/>
            <person name="Lipzen A."/>
            <person name="Lundell T."/>
            <person name="Morin E."/>
            <person name="Murat C."/>
            <person name="Riley R."/>
            <person name="Ohm R."/>
            <person name="Sun H."/>
            <person name="Tunlid A."/>
            <person name="Henrissat B."/>
            <person name="Grigoriev I.V."/>
            <person name="Hibbett D.S."/>
            <person name="Martin F."/>
        </authorList>
    </citation>
    <scope>NUCLEOTIDE SEQUENCE [LARGE SCALE GENOMIC DNA]</scope>
    <source>
        <strain evidence="3">F 1598</strain>
    </source>
</reference>
<feature type="compositionally biased region" description="Basic and acidic residues" evidence="1">
    <location>
        <begin position="247"/>
        <end position="269"/>
    </location>
</feature>
<dbReference type="InParanoid" id="A0A0C3B9J3"/>
<keyword evidence="3" id="KW-1185">Reference proteome</keyword>
<feature type="compositionally biased region" description="Basic and acidic residues" evidence="1">
    <location>
        <begin position="324"/>
        <end position="346"/>
    </location>
</feature>
<feature type="compositionally biased region" description="Basic residues" evidence="1">
    <location>
        <begin position="506"/>
        <end position="523"/>
    </location>
</feature>
<dbReference type="AlphaFoldDB" id="A0A0C3B9J3"/>
<protein>
    <submittedName>
        <fullName evidence="2">Uncharacterized protein</fullName>
    </submittedName>
</protein>
<evidence type="ECO:0000256" key="1">
    <source>
        <dbReference type="SAM" id="MobiDB-lite"/>
    </source>
</evidence>
<organism evidence="2 3">
    <name type="scientific">Piloderma croceum (strain F 1598)</name>
    <dbReference type="NCBI Taxonomy" id="765440"/>
    <lineage>
        <taxon>Eukaryota</taxon>
        <taxon>Fungi</taxon>
        <taxon>Dikarya</taxon>
        <taxon>Basidiomycota</taxon>
        <taxon>Agaricomycotina</taxon>
        <taxon>Agaricomycetes</taxon>
        <taxon>Agaricomycetidae</taxon>
        <taxon>Atheliales</taxon>
        <taxon>Atheliaceae</taxon>
        <taxon>Piloderma</taxon>
    </lineage>
</organism>
<feature type="compositionally biased region" description="Basic and acidic residues" evidence="1">
    <location>
        <begin position="468"/>
        <end position="493"/>
    </location>
</feature>
<name>A0A0C3B9J3_PILCF</name>
<dbReference type="EMBL" id="KN833069">
    <property type="protein sequence ID" value="KIM73997.1"/>
    <property type="molecule type" value="Genomic_DNA"/>
</dbReference>
<evidence type="ECO:0000313" key="3">
    <source>
        <dbReference type="Proteomes" id="UP000054166"/>
    </source>
</evidence>
<feature type="compositionally biased region" description="Basic and acidic residues" evidence="1">
    <location>
        <begin position="28"/>
        <end position="47"/>
    </location>
</feature>
<proteinExistence type="predicted"/>
<dbReference type="Proteomes" id="UP000054166">
    <property type="component" value="Unassembled WGS sequence"/>
</dbReference>
<feature type="region of interest" description="Disordered" evidence="1">
    <location>
        <begin position="1"/>
        <end position="523"/>
    </location>
</feature>
<dbReference type="OrthoDB" id="3056646at2759"/>
<reference evidence="2 3" key="1">
    <citation type="submission" date="2014-04" db="EMBL/GenBank/DDBJ databases">
        <authorList>
            <consortium name="DOE Joint Genome Institute"/>
            <person name="Kuo A."/>
            <person name="Tarkka M."/>
            <person name="Buscot F."/>
            <person name="Kohler A."/>
            <person name="Nagy L.G."/>
            <person name="Floudas D."/>
            <person name="Copeland A."/>
            <person name="Barry K.W."/>
            <person name="Cichocki N."/>
            <person name="Veneault-Fourrey C."/>
            <person name="LaButti K."/>
            <person name="Lindquist E.A."/>
            <person name="Lipzen A."/>
            <person name="Lundell T."/>
            <person name="Morin E."/>
            <person name="Murat C."/>
            <person name="Sun H."/>
            <person name="Tunlid A."/>
            <person name="Henrissat B."/>
            <person name="Grigoriev I.V."/>
            <person name="Hibbett D.S."/>
            <person name="Martin F."/>
            <person name="Nordberg H.P."/>
            <person name="Cantor M.N."/>
            <person name="Hua S.X."/>
        </authorList>
    </citation>
    <scope>NUCLEOTIDE SEQUENCE [LARGE SCALE GENOMIC DNA]</scope>
    <source>
        <strain evidence="2 3">F 1598</strain>
    </source>
</reference>
<feature type="compositionally biased region" description="Basic and acidic residues" evidence="1">
    <location>
        <begin position="203"/>
        <end position="228"/>
    </location>
</feature>
<gene>
    <name evidence="2" type="ORF">PILCRDRAFT_715658</name>
</gene>
<feature type="compositionally biased region" description="Polar residues" evidence="1">
    <location>
        <begin position="130"/>
        <end position="139"/>
    </location>
</feature>